<dbReference type="AlphaFoldDB" id="A0A444HE18"/>
<keyword evidence="3" id="KW-1185">Reference proteome</keyword>
<dbReference type="EMBL" id="SBII01000002">
    <property type="protein sequence ID" value="RWX02529.1"/>
    <property type="molecule type" value="Genomic_DNA"/>
</dbReference>
<name>A0A444HE18_9FLAO</name>
<keyword evidence="1" id="KW-0812">Transmembrane</keyword>
<feature type="transmembrane region" description="Helical" evidence="1">
    <location>
        <begin position="44"/>
        <end position="61"/>
    </location>
</feature>
<organism evidence="2 3">
    <name type="scientific">Flavobacterium cerinum</name>
    <dbReference type="NCBI Taxonomy" id="2502784"/>
    <lineage>
        <taxon>Bacteria</taxon>
        <taxon>Pseudomonadati</taxon>
        <taxon>Bacteroidota</taxon>
        <taxon>Flavobacteriia</taxon>
        <taxon>Flavobacteriales</taxon>
        <taxon>Flavobacteriaceae</taxon>
        <taxon>Flavobacterium</taxon>
    </lineage>
</organism>
<evidence type="ECO:0000256" key="1">
    <source>
        <dbReference type="SAM" id="Phobius"/>
    </source>
</evidence>
<keyword evidence="1" id="KW-1133">Transmembrane helix</keyword>
<accession>A0A444HE18</accession>
<dbReference type="RefSeq" id="WP_128388801.1">
    <property type="nucleotide sequence ID" value="NZ_SBII01000002.1"/>
</dbReference>
<dbReference type="OrthoDB" id="1116391at2"/>
<sequence>MKSWIKSGLIWAVFMIVVTQFLSPYIMVWLGFDEIPEKQTLGKMIFFSIVFIIAGVFLAYIESKRKKEPKKQIDG</sequence>
<comment type="caution">
    <text evidence="2">The sequence shown here is derived from an EMBL/GenBank/DDBJ whole genome shotgun (WGS) entry which is preliminary data.</text>
</comment>
<gene>
    <name evidence="2" type="ORF">EPI11_04740</name>
</gene>
<protein>
    <submittedName>
        <fullName evidence="2">Uncharacterized protein</fullName>
    </submittedName>
</protein>
<dbReference type="Proteomes" id="UP000287527">
    <property type="component" value="Unassembled WGS sequence"/>
</dbReference>
<evidence type="ECO:0000313" key="2">
    <source>
        <dbReference type="EMBL" id="RWX02529.1"/>
    </source>
</evidence>
<reference evidence="2 3" key="1">
    <citation type="submission" date="2019-01" db="EMBL/GenBank/DDBJ databases">
        <title>Flavobacterium sp. nov.,isolated from freshwater.</title>
        <authorList>
            <person name="Zhang R."/>
            <person name="Du Z.-J."/>
        </authorList>
    </citation>
    <scope>NUCLEOTIDE SEQUENCE [LARGE SCALE GENOMIC DNA]</scope>
    <source>
        <strain evidence="2 3">1E403</strain>
    </source>
</reference>
<proteinExistence type="predicted"/>
<keyword evidence="1" id="KW-0472">Membrane</keyword>
<evidence type="ECO:0000313" key="3">
    <source>
        <dbReference type="Proteomes" id="UP000287527"/>
    </source>
</evidence>
<feature type="transmembrane region" description="Helical" evidence="1">
    <location>
        <begin position="9"/>
        <end position="32"/>
    </location>
</feature>